<proteinExistence type="predicted"/>
<organism evidence="1 2">
    <name type="scientific">Plectus sambesii</name>
    <dbReference type="NCBI Taxonomy" id="2011161"/>
    <lineage>
        <taxon>Eukaryota</taxon>
        <taxon>Metazoa</taxon>
        <taxon>Ecdysozoa</taxon>
        <taxon>Nematoda</taxon>
        <taxon>Chromadorea</taxon>
        <taxon>Plectida</taxon>
        <taxon>Plectina</taxon>
        <taxon>Plectoidea</taxon>
        <taxon>Plectidae</taxon>
        <taxon>Plectus</taxon>
    </lineage>
</organism>
<evidence type="ECO:0000313" key="2">
    <source>
        <dbReference type="WBParaSite" id="PSAMB.scaffold14637size1826.g36157.t1"/>
    </source>
</evidence>
<accession>A0A914V295</accession>
<sequence>LPGLFRGCQFHIFGNPRRYQVPGCATKDLMERLIKLGEGQLLSREPNIDSWKLNPVLPYYATRDLASGREFAECGQFLVYMPGERMPPKRVFDSPVNFITPMWFLDSISKFELVHPDTRPVFNPSSSW</sequence>
<keyword evidence="1" id="KW-1185">Reference proteome</keyword>
<name>A0A914V295_9BILA</name>
<dbReference type="Gene3D" id="3.40.50.10190">
    <property type="entry name" value="BRCT domain"/>
    <property type="match status" value="1"/>
</dbReference>
<evidence type="ECO:0000313" key="1">
    <source>
        <dbReference type="Proteomes" id="UP000887566"/>
    </source>
</evidence>
<dbReference type="WBParaSite" id="PSAMB.scaffold14637size1826.g36157.t1">
    <property type="protein sequence ID" value="PSAMB.scaffold14637size1826.g36157.t1"/>
    <property type="gene ID" value="PSAMB.scaffold14637size1826.g36157"/>
</dbReference>
<reference evidence="2" key="1">
    <citation type="submission" date="2022-11" db="UniProtKB">
        <authorList>
            <consortium name="WormBaseParasite"/>
        </authorList>
    </citation>
    <scope>IDENTIFICATION</scope>
</reference>
<dbReference type="Proteomes" id="UP000887566">
    <property type="component" value="Unplaced"/>
</dbReference>
<protein>
    <submittedName>
        <fullName evidence="2">Uncharacterized protein</fullName>
    </submittedName>
</protein>
<dbReference type="AlphaFoldDB" id="A0A914V295"/>
<dbReference type="InterPro" id="IPR036420">
    <property type="entry name" value="BRCT_dom_sf"/>
</dbReference>